<evidence type="ECO:0000256" key="5">
    <source>
        <dbReference type="ARBA" id="ARBA00023043"/>
    </source>
</evidence>
<evidence type="ECO:0000256" key="1">
    <source>
        <dbReference type="ARBA" id="ARBA00004141"/>
    </source>
</evidence>
<evidence type="ECO:0000256" key="4">
    <source>
        <dbReference type="ARBA" id="ARBA00022989"/>
    </source>
</evidence>
<feature type="region of interest" description="Disordered" evidence="8">
    <location>
        <begin position="199"/>
        <end position="224"/>
    </location>
</feature>
<reference evidence="10" key="1">
    <citation type="submission" date="2023-03" db="UniProtKB">
        <authorList>
            <consortium name="EnsemblPlants"/>
        </authorList>
    </citation>
    <scope>IDENTIFICATION</scope>
</reference>
<dbReference type="Pfam" id="PF13962">
    <property type="entry name" value="PGG"/>
    <property type="match status" value="1"/>
</dbReference>
<evidence type="ECO:0000256" key="6">
    <source>
        <dbReference type="ARBA" id="ARBA00023136"/>
    </source>
</evidence>
<dbReference type="PROSITE" id="PS50297">
    <property type="entry name" value="ANK_REP_REGION"/>
    <property type="match status" value="1"/>
</dbReference>
<keyword evidence="6" id="KW-0472">Membrane</keyword>
<dbReference type="PANTHER" id="PTHR24186:SF37">
    <property type="entry name" value="PGG DOMAIN-CONTAINING PROTEIN"/>
    <property type="match status" value="1"/>
</dbReference>
<protein>
    <recommendedName>
        <fullName evidence="9">PGG domain-containing protein</fullName>
    </recommendedName>
</protein>
<dbReference type="GO" id="GO:0005886">
    <property type="term" value="C:plasma membrane"/>
    <property type="evidence" value="ECO:0007669"/>
    <property type="project" value="TreeGrafter"/>
</dbReference>
<feature type="repeat" description="ANK" evidence="7">
    <location>
        <begin position="108"/>
        <end position="130"/>
    </location>
</feature>
<dbReference type="EnsemblPlants" id="MELO3C025837.2.1">
    <property type="protein sequence ID" value="MELO3C025837.2.1"/>
    <property type="gene ID" value="MELO3C025837.2"/>
</dbReference>
<evidence type="ECO:0000256" key="3">
    <source>
        <dbReference type="ARBA" id="ARBA00022737"/>
    </source>
</evidence>
<keyword evidence="3" id="KW-0677">Repeat</keyword>
<accession>A0A9I9DYG6</accession>
<dbReference type="PROSITE" id="PS50088">
    <property type="entry name" value="ANK_REPEAT"/>
    <property type="match status" value="1"/>
</dbReference>
<keyword evidence="5 7" id="KW-0040">ANK repeat</keyword>
<dbReference type="Pfam" id="PF12796">
    <property type="entry name" value="Ank_2"/>
    <property type="match status" value="1"/>
</dbReference>
<dbReference type="InterPro" id="IPR036770">
    <property type="entry name" value="Ankyrin_rpt-contain_sf"/>
</dbReference>
<sequence>MRKLYEASKIGCIQILKTLIQDDPDFIQKALMYTTSITIETPLLHVSVSHGHLEFTQLLLDHNPQLAEVDAFQRTQLHIACSNNGDMKIIKALLEKNTSTACLVQDLNGFIPLHYAVISENIEMMDLLIKTRPQSVLMKLKNGQTVLHLCAEEFLNIVDDEGNTILDLSFMLRRIEMVGYFLTIPEIKTRAFIDDRSASSNNTKESVKSRKFTKRRNSKRKRRESMALYTKKTTGQWKIWRKKNLKYKGNWIEEVQVTMMLVATVIATVTFQAGVNHPGGVWQQDTSFSYTSFEKNSTHTGMGLYSSLSDYNNRTVVLPAGTSIMVYQQEEEYWIYLWINTLPIDLSDVHSGGILSNWEYGEKLMLVVILAQSEETIIGT</sequence>
<evidence type="ECO:0000256" key="8">
    <source>
        <dbReference type="SAM" id="MobiDB-lite"/>
    </source>
</evidence>
<evidence type="ECO:0000256" key="2">
    <source>
        <dbReference type="ARBA" id="ARBA00022692"/>
    </source>
</evidence>
<dbReference type="Pfam" id="PF00023">
    <property type="entry name" value="Ank"/>
    <property type="match status" value="1"/>
</dbReference>
<comment type="subcellular location">
    <subcellularLocation>
        <location evidence="1">Membrane</location>
        <topology evidence="1">Multi-pass membrane protein</topology>
    </subcellularLocation>
</comment>
<name>A0A9I9DYG6_CUCME</name>
<dbReference type="InterPro" id="IPR002110">
    <property type="entry name" value="Ankyrin_rpt"/>
</dbReference>
<evidence type="ECO:0000313" key="10">
    <source>
        <dbReference type="EnsemblPlants" id="MELO3C025837.2.1"/>
    </source>
</evidence>
<evidence type="ECO:0000256" key="7">
    <source>
        <dbReference type="PROSITE-ProRule" id="PRU00023"/>
    </source>
</evidence>
<dbReference type="InterPro" id="IPR026961">
    <property type="entry name" value="PGG_dom"/>
</dbReference>
<feature type="domain" description="PGG" evidence="9">
    <location>
        <begin position="250"/>
        <end position="286"/>
    </location>
</feature>
<keyword evidence="4" id="KW-1133">Transmembrane helix</keyword>
<keyword evidence="2" id="KW-0812">Transmembrane</keyword>
<organism evidence="10">
    <name type="scientific">Cucumis melo</name>
    <name type="common">Muskmelon</name>
    <dbReference type="NCBI Taxonomy" id="3656"/>
    <lineage>
        <taxon>Eukaryota</taxon>
        <taxon>Viridiplantae</taxon>
        <taxon>Streptophyta</taxon>
        <taxon>Embryophyta</taxon>
        <taxon>Tracheophyta</taxon>
        <taxon>Spermatophyta</taxon>
        <taxon>Magnoliopsida</taxon>
        <taxon>eudicotyledons</taxon>
        <taxon>Gunneridae</taxon>
        <taxon>Pentapetalae</taxon>
        <taxon>rosids</taxon>
        <taxon>fabids</taxon>
        <taxon>Cucurbitales</taxon>
        <taxon>Cucurbitaceae</taxon>
        <taxon>Benincaseae</taxon>
        <taxon>Cucumis</taxon>
    </lineage>
</organism>
<feature type="compositionally biased region" description="Basic residues" evidence="8">
    <location>
        <begin position="209"/>
        <end position="223"/>
    </location>
</feature>
<dbReference type="Gene3D" id="1.25.40.20">
    <property type="entry name" value="Ankyrin repeat-containing domain"/>
    <property type="match status" value="1"/>
</dbReference>
<dbReference type="SMART" id="SM00248">
    <property type="entry name" value="ANK"/>
    <property type="match status" value="4"/>
</dbReference>
<proteinExistence type="predicted"/>
<dbReference type="PANTHER" id="PTHR24186">
    <property type="entry name" value="PROTEIN PHOSPHATASE 1 REGULATORY SUBUNIT"/>
    <property type="match status" value="1"/>
</dbReference>
<dbReference type="SUPFAM" id="SSF48403">
    <property type="entry name" value="Ankyrin repeat"/>
    <property type="match status" value="1"/>
</dbReference>
<evidence type="ECO:0000259" key="9">
    <source>
        <dbReference type="Pfam" id="PF13962"/>
    </source>
</evidence>
<dbReference type="AlphaFoldDB" id="A0A9I9DYG6"/>
<dbReference type="Gramene" id="MELO3C025837.2.1">
    <property type="protein sequence ID" value="MELO3C025837.2.1"/>
    <property type="gene ID" value="MELO3C025837.2"/>
</dbReference>